<accession>A0ABM8MAD7</accession>
<proteinExistence type="predicted"/>
<keyword evidence="3" id="KW-1185">Reference proteome</keyword>
<dbReference type="EMBL" id="CAHJWF010000449">
    <property type="protein sequence ID" value="CAB5507718.1"/>
    <property type="molecule type" value="Genomic_DNA"/>
</dbReference>
<comment type="caution">
    <text evidence="2">The sequence shown here is derived from an EMBL/GenBank/DDBJ whole genome shotgun (WGS) entry which is preliminary data.</text>
</comment>
<dbReference type="Proteomes" id="UP000626656">
    <property type="component" value="Unassembled WGS sequence"/>
</dbReference>
<gene>
    <name evidence="2" type="ORF">AZO1586I_1993</name>
</gene>
<dbReference type="SUPFAM" id="SSF51735">
    <property type="entry name" value="NAD(P)-binding Rossmann-fold domains"/>
    <property type="match status" value="1"/>
</dbReference>
<feature type="domain" description="NAD-dependent epimerase/dehydratase" evidence="1">
    <location>
        <begin position="3"/>
        <end position="218"/>
    </location>
</feature>
<dbReference type="Pfam" id="PF01370">
    <property type="entry name" value="Epimerase"/>
    <property type="match status" value="1"/>
</dbReference>
<dbReference type="InterPro" id="IPR001509">
    <property type="entry name" value="Epimerase_deHydtase"/>
</dbReference>
<dbReference type="RefSeq" id="WP_202775472.1">
    <property type="nucleotide sequence ID" value="NZ_CAHJWF010000449.1"/>
</dbReference>
<evidence type="ECO:0000313" key="3">
    <source>
        <dbReference type="Proteomes" id="UP000626656"/>
    </source>
</evidence>
<evidence type="ECO:0000259" key="1">
    <source>
        <dbReference type="Pfam" id="PF01370"/>
    </source>
</evidence>
<reference evidence="2 3" key="1">
    <citation type="submission" date="2020-05" db="EMBL/GenBank/DDBJ databases">
        <authorList>
            <person name="Petersen J."/>
            <person name="Sayavedra L."/>
        </authorList>
    </citation>
    <scope>NUCLEOTIDE SEQUENCE [LARGE SCALE GENOMIC DNA]</scope>
    <source>
        <strain evidence="2">B azoricus SOX ET2 1586I</strain>
    </source>
</reference>
<sequence>MKIIILGATSQIAQDLILSFSKNKDYNFLLFGRNVELLSKWIDDENLSDKCQVQKYFNFNNNQKYDVIINFVGIGDPVKAQNMGGDIFKITEQYDDMVLEYLKLHKETKYIFLSSGAVYGGNYQDPVNENTVATIDINNLKSTDWYTLAKLYAEAKHRALSNFSIVDIRVFNYFSHTQNMDARFLITDIVRAIKNKKVFKTSADNIVRDFITPPDFYHLVQSVIDYKSINTALDCYTQTPISKFDLLAELQQQFGLNYSIDKVVNIVNATGFKMHYYSTYKKAEKMGYNPENTALEGVIIEMKTALIV</sequence>
<dbReference type="Gene3D" id="3.40.50.720">
    <property type="entry name" value="NAD(P)-binding Rossmann-like Domain"/>
    <property type="match status" value="1"/>
</dbReference>
<protein>
    <recommendedName>
        <fullName evidence="1">NAD-dependent epimerase/dehydratase domain-containing protein</fullName>
    </recommendedName>
</protein>
<organism evidence="2 3">
    <name type="scientific">Bathymodiolus thermophilus thioautotrophic gill symbiont</name>
    <dbReference type="NCBI Taxonomy" id="2360"/>
    <lineage>
        <taxon>Bacteria</taxon>
        <taxon>Pseudomonadati</taxon>
        <taxon>Pseudomonadota</taxon>
        <taxon>Gammaproteobacteria</taxon>
        <taxon>sulfur-oxidizing symbionts</taxon>
    </lineage>
</organism>
<evidence type="ECO:0000313" key="2">
    <source>
        <dbReference type="EMBL" id="CAB5507718.1"/>
    </source>
</evidence>
<dbReference type="InterPro" id="IPR036291">
    <property type="entry name" value="NAD(P)-bd_dom_sf"/>
</dbReference>
<name>A0ABM8MAD7_9GAMM</name>